<evidence type="ECO:0000313" key="2">
    <source>
        <dbReference type="Proteomes" id="UP000011529"/>
    </source>
</evidence>
<reference evidence="1" key="1">
    <citation type="submission" date="2012-11" db="EMBL/GenBank/DDBJ databases">
        <title>Permanent draft genomes of Rhodopirellula europaea strain SH398 and 6C.</title>
        <authorList>
            <person name="Richter M."/>
            <person name="Richter-Heitmann T."/>
            <person name="Frank C."/>
            <person name="Harder J."/>
            <person name="Glockner F.O."/>
        </authorList>
    </citation>
    <scope>NUCLEOTIDE SEQUENCE</scope>
    <source>
        <strain evidence="1">6C</strain>
    </source>
</reference>
<organism evidence="1 2">
    <name type="scientific">Rhodopirellula europaea 6C</name>
    <dbReference type="NCBI Taxonomy" id="1263867"/>
    <lineage>
        <taxon>Bacteria</taxon>
        <taxon>Pseudomonadati</taxon>
        <taxon>Planctomycetota</taxon>
        <taxon>Planctomycetia</taxon>
        <taxon>Pirellulales</taxon>
        <taxon>Pirellulaceae</taxon>
        <taxon>Rhodopirellula</taxon>
    </lineage>
</organism>
<gene>
    <name evidence="1" type="ORF">RE6C_01568</name>
</gene>
<proteinExistence type="predicted"/>
<dbReference type="Proteomes" id="UP000011529">
    <property type="component" value="Unassembled WGS sequence"/>
</dbReference>
<dbReference type="EMBL" id="ANMO01000090">
    <property type="protein sequence ID" value="EMB17706.1"/>
    <property type="molecule type" value="Genomic_DNA"/>
</dbReference>
<comment type="caution">
    <text evidence="1">The sequence shown here is derived from an EMBL/GenBank/DDBJ whole genome shotgun (WGS) entry which is preliminary data.</text>
</comment>
<accession>M2A7Z4</accession>
<dbReference type="AlphaFoldDB" id="M2A7Z4"/>
<protein>
    <submittedName>
        <fullName evidence="1">Uncharacterized protein</fullName>
    </submittedName>
</protein>
<sequence>MAISTMKRHKLNDFIFNSNESVRILAAADGRSFGGWYATVLFREMFHWAMRKRFGTGAREIHSVDGKAEKQ</sequence>
<reference evidence="1" key="2">
    <citation type="journal article" date="2013" name="Mar. Genomics">
        <title>Expression of sulfatases in Rhodopirellula baltica and the diversity of sulfatases in the genus Rhodopirellula.</title>
        <authorList>
            <person name="Wegner C.E."/>
            <person name="Richter-Heitmann T."/>
            <person name="Klindworth A."/>
            <person name="Klockow C."/>
            <person name="Richter M."/>
            <person name="Achstetter T."/>
            <person name="Glockner F.O."/>
            <person name="Harder J."/>
        </authorList>
    </citation>
    <scope>NUCLEOTIDE SEQUENCE [LARGE SCALE GENOMIC DNA]</scope>
    <source>
        <strain evidence="1">6C</strain>
    </source>
</reference>
<dbReference type="PATRIC" id="fig|1263867.3.peg.1659"/>
<evidence type="ECO:0000313" key="1">
    <source>
        <dbReference type="EMBL" id="EMB17706.1"/>
    </source>
</evidence>
<name>M2A7Z4_9BACT</name>
<keyword evidence="2" id="KW-1185">Reference proteome</keyword>